<organism evidence="3 4">
    <name type="scientific">Conchiformibius kuhniae</name>
    <dbReference type="NCBI Taxonomy" id="211502"/>
    <lineage>
        <taxon>Bacteria</taxon>
        <taxon>Pseudomonadati</taxon>
        <taxon>Pseudomonadota</taxon>
        <taxon>Betaproteobacteria</taxon>
        <taxon>Neisseriales</taxon>
        <taxon>Neisseriaceae</taxon>
        <taxon>Conchiformibius</taxon>
    </lineage>
</organism>
<feature type="chain" id="PRO_5035806130" evidence="2">
    <location>
        <begin position="22"/>
        <end position="109"/>
    </location>
</feature>
<feature type="coiled-coil region" evidence="1">
    <location>
        <begin position="21"/>
        <end position="48"/>
    </location>
</feature>
<reference evidence="3" key="1">
    <citation type="journal article" date="2022" name="Res Sq">
        <title>Evolution of multicellular longitudinally dividing oral cavity symbionts (Neisseriaceae).</title>
        <authorList>
            <person name="Nyongesa S."/>
            <person name="Weber P."/>
            <person name="Bernet E."/>
            <person name="Pullido F."/>
            <person name="Nieckarz M."/>
            <person name="Delaby M."/>
            <person name="Nieves C."/>
            <person name="Viehboeck T."/>
            <person name="Krause N."/>
            <person name="Rivera-Millot A."/>
            <person name="Nakamura A."/>
            <person name="Vischer N."/>
            <person name="VanNieuwenhze M."/>
            <person name="Brun Y."/>
            <person name="Cava F."/>
            <person name="Bulgheresi S."/>
            <person name="Veyrier F."/>
        </authorList>
    </citation>
    <scope>NUCLEOTIDE SEQUENCE</scope>
    <source>
        <strain evidence="3">17694</strain>
    </source>
</reference>
<sequence length="109" mass="12253">MMLKKYLCAALLCGITAAAQAQTAEERIARLEAQVARLTEQVNRLLAERLPPAPPEQAVHVCRISAFTDTFRSEHASRGRARLDVLKQCRAKHAEMFCTPQKVQCEAYR</sequence>
<evidence type="ECO:0000256" key="1">
    <source>
        <dbReference type="SAM" id="Coils"/>
    </source>
</evidence>
<accession>A0A8T9MQR4</accession>
<evidence type="ECO:0000313" key="4">
    <source>
        <dbReference type="Proteomes" id="UP000831534"/>
    </source>
</evidence>
<proteinExistence type="predicted"/>
<protein>
    <submittedName>
        <fullName evidence="3">Uncharacterized protein</fullName>
    </submittedName>
</protein>
<evidence type="ECO:0000256" key="2">
    <source>
        <dbReference type="SAM" id="SignalP"/>
    </source>
</evidence>
<keyword evidence="1" id="KW-0175">Coiled coil</keyword>
<dbReference type="EMBL" id="CP091521">
    <property type="protein sequence ID" value="UOP04250.1"/>
    <property type="molecule type" value="Genomic_DNA"/>
</dbReference>
<reference evidence="3" key="2">
    <citation type="submission" date="2024-09" db="EMBL/GenBank/DDBJ databases">
        <authorList>
            <person name="Veyrier F.J."/>
        </authorList>
    </citation>
    <scope>NUCLEOTIDE SEQUENCE</scope>
    <source>
        <strain evidence="3">17694</strain>
    </source>
</reference>
<feature type="signal peptide" evidence="2">
    <location>
        <begin position="1"/>
        <end position="21"/>
    </location>
</feature>
<evidence type="ECO:0000313" key="3">
    <source>
        <dbReference type="EMBL" id="UOP04250.1"/>
    </source>
</evidence>
<gene>
    <name evidence="3" type="ORF">LVJ77_07545</name>
</gene>
<dbReference type="RefSeq" id="WP_245571949.1">
    <property type="nucleotide sequence ID" value="NZ_CP091521.1"/>
</dbReference>
<keyword evidence="2" id="KW-0732">Signal</keyword>
<dbReference type="Proteomes" id="UP000831534">
    <property type="component" value="Chromosome"/>
</dbReference>
<dbReference type="AlphaFoldDB" id="A0A8T9MQR4"/>
<name>A0A8T9MQR4_9NEIS</name>
<keyword evidence="4" id="KW-1185">Reference proteome</keyword>
<dbReference type="KEGG" id="ckh:LVJ77_07545"/>